<evidence type="ECO:0000256" key="3">
    <source>
        <dbReference type="ARBA" id="ARBA00022448"/>
    </source>
</evidence>
<evidence type="ECO:0000256" key="5">
    <source>
        <dbReference type="ARBA" id="ARBA00022989"/>
    </source>
</evidence>
<keyword evidence="5 8" id="KW-1133">Transmembrane helix</keyword>
<accession>A0A830HT84</accession>
<feature type="transmembrane region" description="Helical" evidence="8">
    <location>
        <begin position="340"/>
        <end position="361"/>
    </location>
</feature>
<feature type="transmembrane region" description="Helical" evidence="8">
    <location>
        <begin position="112"/>
        <end position="134"/>
    </location>
</feature>
<gene>
    <name evidence="9" type="ORF">PPROV_000863900</name>
</gene>
<name>A0A830HT84_9CHLO</name>
<comment type="similarity">
    <text evidence="2">Belongs to the major facilitator superfamily. Folate-biopterin transporter (TC 2.A.71) family.</text>
</comment>
<evidence type="ECO:0000256" key="7">
    <source>
        <dbReference type="SAM" id="MobiDB-lite"/>
    </source>
</evidence>
<keyword evidence="10" id="KW-1185">Reference proteome</keyword>
<evidence type="ECO:0000256" key="6">
    <source>
        <dbReference type="ARBA" id="ARBA00023136"/>
    </source>
</evidence>
<reference evidence="9" key="1">
    <citation type="submission" date="2020-10" db="EMBL/GenBank/DDBJ databases">
        <title>Unveiling of a novel bifunctional photoreceptor, Dualchrome1, isolated from a cosmopolitan green alga.</title>
        <authorList>
            <person name="Suzuki S."/>
            <person name="Kawachi M."/>
        </authorList>
    </citation>
    <scope>NUCLEOTIDE SEQUENCE</scope>
    <source>
        <strain evidence="9">NIES 2893</strain>
    </source>
</reference>
<feature type="transmembrane region" description="Helical" evidence="8">
    <location>
        <begin position="386"/>
        <end position="404"/>
    </location>
</feature>
<evidence type="ECO:0000256" key="1">
    <source>
        <dbReference type="ARBA" id="ARBA00004141"/>
    </source>
</evidence>
<evidence type="ECO:0000313" key="9">
    <source>
        <dbReference type="EMBL" id="GHP09905.1"/>
    </source>
</evidence>
<dbReference type="InterPro" id="IPR036259">
    <property type="entry name" value="MFS_trans_sf"/>
</dbReference>
<dbReference type="EMBL" id="BNJQ01000027">
    <property type="protein sequence ID" value="GHP09905.1"/>
    <property type="molecule type" value="Genomic_DNA"/>
</dbReference>
<dbReference type="AlphaFoldDB" id="A0A830HT84"/>
<feature type="transmembrane region" description="Helical" evidence="8">
    <location>
        <begin position="56"/>
        <end position="74"/>
    </location>
</feature>
<protein>
    <submittedName>
        <fullName evidence="9">Uncharacterized protein</fullName>
    </submittedName>
</protein>
<evidence type="ECO:0000313" key="10">
    <source>
        <dbReference type="Proteomes" id="UP000660262"/>
    </source>
</evidence>
<dbReference type="Proteomes" id="UP000660262">
    <property type="component" value="Unassembled WGS sequence"/>
</dbReference>
<comment type="subcellular location">
    <subcellularLocation>
        <location evidence="1">Membrane</location>
        <topology evidence="1">Multi-pass membrane protein</topology>
    </subcellularLocation>
</comment>
<keyword evidence="6 8" id="KW-0472">Membrane</keyword>
<feature type="transmembrane region" description="Helical" evidence="8">
    <location>
        <begin position="411"/>
        <end position="437"/>
    </location>
</feature>
<sequence>MAAAAAISDKVPAAAPWPHAISIVILINNVRVMLTATPVAVMLTRTLALTPADINYIYAAMFIPTSFEALYALLSDKAPLLGERRRPYFVVFAALQALATLFLSQASSKTSALVWSILLGAANSGTTAVANGCVADVARQSSSTFASGAASACEALRWAGNVIGTALAALLLYLWTDPRSVLLFSCVCPIAVVFAALFVPPQLEPPPPALASDGDDDEEVAEVADVADESAALLSPQPLPALPPQQQQPTTPQQQQPPTATIMVVARHLAKHLYAPILVVAGRALVPSHRTTFSSFAYQALEGIPSYQYTIASAAGNLGSLVGAAVYFRILRMRFSIRQLYISLALIAAAAPLMRIALFVMRLDEALRNPTSTLVLLCAWNFVEDAMWSAALVPGMALIALNAVKGYEALSFAIVATITAWVTTVQGYISGALTAAFGVRASDKGWTVDETNGLSSLILLCCLLHALLLPPLYVFFPRK</sequence>
<dbReference type="Gene3D" id="1.20.1250.20">
    <property type="entry name" value="MFS general substrate transporter like domains"/>
    <property type="match status" value="1"/>
</dbReference>
<organism evidence="9 10">
    <name type="scientific">Pycnococcus provasolii</name>
    <dbReference type="NCBI Taxonomy" id="41880"/>
    <lineage>
        <taxon>Eukaryota</taxon>
        <taxon>Viridiplantae</taxon>
        <taxon>Chlorophyta</taxon>
        <taxon>Pseudoscourfieldiophyceae</taxon>
        <taxon>Pseudoscourfieldiales</taxon>
        <taxon>Pycnococcaceae</taxon>
        <taxon>Pycnococcus</taxon>
    </lineage>
</organism>
<comment type="caution">
    <text evidence="9">The sequence shown here is derived from an EMBL/GenBank/DDBJ whole genome shotgun (WGS) entry which is preliminary data.</text>
</comment>
<dbReference type="PANTHER" id="PTHR31585:SF0">
    <property type="entry name" value="FOLATE-BIOPTERIN TRANSPORTER 1, CHLOROPLASTIC"/>
    <property type="match status" value="1"/>
</dbReference>
<keyword evidence="3" id="KW-0813">Transport</keyword>
<evidence type="ECO:0000256" key="4">
    <source>
        <dbReference type="ARBA" id="ARBA00022692"/>
    </source>
</evidence>
<feature type="transmembrane region" description="Helical" evidence="8">
    <location>
        <begin position="86"/>
        <end position="106"/>
    </location>
</feature>
<feature type="transmembrane region" description="Helical" evidence="8">
    <location>
        <begin position="306"/>
        <end position="328"/>
    </location>
</feature>
<dbReference type="PANTHER" id="PTHR31585">
    <property type="entry name" value="FOLATE-BIOPTERIN TRANSPORTER 1, CHLOROPLASTIC"/>
    <property type="match status" value="1"/>
</dbReference>
<feature type="transmembrane region" description="Helical" evidence="8">
    <location>
        <begin position="181"/>
        <end position="199"/>
    </location>
</feature>
<evidence type="ECO:0000256" key="2">
    <source>
        <dbReference type="ARBA" id="ARBA00007015"/>
    </source>
</evidence>
<feature type="compositionally biased region" description="Low complexity" evidence="7">
    <location>
        <begin position="244"/>
        <end position="257"/>
    </location>
</feature>
<keyword evidence="4 8" id="KW-0812">Transmembrane</keyword>
<dbReference type="InterPro" id="IPR039309">
    <property type="entry name" value="BT1"/>
</dbReference>
<dbReference type="Pfam" id="PF03092">
    <property type="entry name" value="BT1"/>
    <property type="match status" value="1"/>
</dbReference>
<feature type="transmembrane region" description="Helical" evidence="8">
    <location>
        <begin position="155"/>
        <end position="175"/>
    </location>
</feature>
<feature type="transmembrane region" description="Helical" evidence="8">
    <location>
        <begin position="20"/>
        <end position="44"/>
    </location>
</feature>
<proteinExistence type="inferred from homology"/>
<dbReference type="GO" id="GO:0016020">
    <property type="term" value="C:membrane"/>
    <property type="evidence" value="ECO:0007669"/>
    <property type="project" value="UniProtKB-SubCell"/>
</dbReference>
<feature type="transmembrane region" description="Helical" evidence="8">
    <location>
        <begin position="457"/>
        <end position="476"/>
    </location>
</feature>
<dbReference type="SUPFAM" id="SSF103473">
    <property type="entry name" value="MFS general substrate transporter"/>
    <property type="match status" value="1"/>
</dbReference>
<evidence type="ECO:0000256" key="8">
    <source>
        <dbReference type="SAM" id="Phobius"/>
    </source>
</evidence>
<feature type="region of interest" description="Disordered" evidence="7">
    <location>
        <begin position="237"/>
        <end position="257"/>
    </location>
</feature>